<feature type="binding site" evidence="12">
    <location>
        <position position="162"/>
    </location>
    <ligand>
        <name>Zn(2+)</name>
        <dbReference type="ChEBI" id="CHEBI:29105"/>
    </ligand>
</feature>
<dbReference type="SUPFAM" id="SSF57770">
    <property type="entry name" value="Methionyl-tRNA synthetase (MetRS), Zn-domain"/>
    <property type="match status" value="1"/>
</dbReference>
<dbReference type="AlphaFoldDB" id="A0A2P5T0Y9"/>
<keyword evidence="9 12" id="KW-0648">Protein biosynthesis</keyword>
<dbReference type="NCBIfam" id="TIGR00398">
    <property type="entry name" value="metG"/>
    <property type="match status" value="1"/>
</dbReference>
<evidence type="ECO:0000256" key="3">
    <source>
        <dbReference type="ARBA" id="ARBA00008258"/>
    </source>
</evidence>
<dbReference type="EMBL" id="PDKT01000001">
    <property type="protein sequence ID" value="PPI88212.1"/>
    <property type="molecule type" value="Genomic_DNA"/>
</dbReference>
<dbReference type="GO" id="GO:0046872">
    <property type="term" value="F:metal ion binding"/>
    <property type="evidence" value="ECO:0007669"/>
    <property type="project" value="UniProtKB-KW"/>
</dbReference>
<keyword evidence="5 12" id="KW-0436">Ligase</keyword>
<dbReference type="PRINTS" id="PR01041">
    <property type="entry name" value="TRNASYNTHMET"/>
</dbReference>
<dbReference type="Gene3D" id="2.20.28.20">
    <property type="entry name" value="Methionyl-tRNA synthetase, Zn-domain"/>
    <property type="match status" value="1"/>
</dbReference>
<name>A0A2P5T0Y9_9GAMM</name>
<dbReference type="SUPFAM" id="SSF52374">
    <property type="entry name" value="Nucleotidylyl transferase"/>
    <property type="match status" value="1"/>
</dbReference>
<evidence type="ECO:0000256" key="4">
    <source>
        <dbReference type="ARBA" id="ARBA00022490"/>
    </source>
</evidence>
<dbReference type="GO" id="GO:0005829">
    <property type="term" value="C:cytosol"/>
    <property type="evidence" value="ECO:0007669"/>
    <property type="project" value="TreeGrafter"/>
</dbReference>
<feature type="binding site" evidence="12">
    <location>
        <position position="146"/>
    </location>
    <ligand>
        <name>Zn(2+)</name>
        <dbReference type="ChEBI" id="CHEBI:29105"/>
    </ligand>
</feature>
<comment type="cofactor">
    <cofactor evidence="12">
        <name>Zn(2+)</name>
        <dbReference type="ChEBI" id="CHEBI:29105"/>
    </cofactor>
    <text evidence="12">Binds 1 zinc ion per subunit.</text>
</comment>
<keyword evidence="4 12" id="KW-0963">Cytoplasm</keyword>
<keyword evidence="10 12" id="KW-0030">Aminoacyl-tRNA synthetase</keyword>
<dbReference type="InterPro" id="IPR041872">
    <property type="entry name" value="Anticodon_Met"/>
</dbReference>
<dbReference type="OrthoDB" id="9810191at2"/>
<dbReference type="PANTHER" id="PTHR45765">
    <property type="entry name" value="METHIONINE--TRNA LIGASE"/>
    <property type="match status" value="1"/>
</dbReference>
<comment type="subcellular location">
    <subcellularLocation>
        <location evidence="2 12">Cytoplasm</location>
    </subcellularLocation>
</comment>
<dbReference type="Pfam" id="PF09334">
    <property type="entry name" value="tRNA-synt_1g"/>
    <property type="match status" value="1"/>
</dbReference>
<dbReference type="CDD" id="cd07957">
    <property type="entry name" value="Anticodon_Ia_Met"/>
    <property type="match status" value="1"/>
</dbReference>
<comment type="similarity">
    <text evidence="3 12">Belongs to the class-I aminoacyl-tRNA synthetase family. MetG type 1 subfamily.</text>
</comment>
<feature type="binding site" evidence="12">
    <location>
        <position position="335"/>
    </location>
    <ligand>
        <name>ATP</name>
        <dbReference type="ChEBI" id="CHEBI:30616"/>
    </ligand>
</feature>
<keyword evidence="8 12" id="KW-0067">ATP-binding</keyword>
<evidence type="ECO:0000256" key="1">
    <source>
        <dbReference type="ARBA" id="ARBA00003314"/>
    </source>
</evidence>
<comment type="caution">
    <text evidence="14">The sequence shown here is derived from an EMBL/GenBank/DDBJ whole genome shotgun (WGS) entry which is preliminary data.</text>
</comment>
<feature type="domain" description="Methionyl/Leucyl tRNA synthetase" evidence="13">
    <location>
        <begin position="8"/>
        <end position="396"/>
    </location>
</feature>
<dbReference type="InterPro" id="IPR023458">
    <property type="entry name" value="Met-tRNA_ligase_1"/>
</dbReference>
<evidence type="ECO:0000256" key="7">
    <source>
        <dbReference type="ARBA" id="ARBA00022833"/>
    </source>
</evidence>
<evidence type="ECO:0000313" key="15">
    <source>
        <dbReference type="Proteomes" id="UP000296153"/>
    </source>
</evidence>
<evidence type="ECO:0000256" key="8">
    <source>
        <dbReference type="ARBA" id="ARBA00022840"/>
    </source>
</evidence>
<dbReference type="InterPro" id="IPR033911">
    <property type="entry name" value="MetRS_core"/>
</dbReference>
<organism evidence="14 15">
    <name type="scientific">Candidatus Pantoea edessiphila</name>
    <dbReference type="NCBI Taxonomy" id="2044610"/>
    <lineage>
        <taxon>Bacteria</taxon>
        <taxon>Pseudomonadati</taxon>
        <taxon>Pseudomonadota</taxon>
        <taxon>Gammaproteobacteria</taxon>
        <taxon>Enterobacterales</taxon>
        <taxon>Erwiniaceae</taxon>
        <taxon>Pantoea</taxon>
    </lineage>
</organism>
<evidence type="ECO:0000256" key="2">
    <source>
        <dbReference type="ARBA" id="ARBA00004496"/>
    </source>
</evidence>
<dbReference type="Gene3D" id="1.10.730.10">
    <property type="entry name" value="Isoleucyl-tRNA Synthetase, Domain 1"/>
    <property type="match status" value="1"/>
</dbReference>
<feature type="short sequence motif" description="'KMSKS' region" evidence="12">
    <location>
        <begin position="332"/>
        <end position="336"/>
    </location>
</feature>
<dbReference type="GO" id="GO:0005524">
    <property type="term" value="F:ATP binding"/>
    <property type="evidence" value="ECO:0007669"/>
    <property type="project" value="UniProtKB-UniRule"/>
</dbReference>
<dbReference type="InterPro" id="IPR015413">
    <property type="entry name" value="Methionyl/Leucyl_tRNA_Synth"/>
</dbReference>
<dbReference type="InterPro" id="IPR014729">
    <property type="entry name" value="Rossmann-like_a/b/a_fold"/>
</dbReference>
<evidence type="ECO:0000313" key="14">
    <source>
        <dbReference type="EMBL" id="PPI88212.1"/>
    </source>
</evidence>
<dbReference type="GO" id="GO:0006431">
    <property type="term" value="P:methionyl-tRNA aminoacylation"/>
    <property type="evidence" value="ECO:0007669"/>
    <property type="project" value="UniProtKB-UniRule"/>
</dbReference>
<comment type="catalytic activity">
    <reaction evidence="11 12">
        <text>tRNA(Met) + L-methionine + ATP = L-methionyl-tRNA(Met) + AMP + diphosphate</text>
        <dbReference type="Rhea" id="RHEA:13481"/>
        <dbReference type="Rhea" id="RHEA-COMP:9667"/>
        <dbReference type="Rhea" id="RHEA-COMP:9698"/>
        <dbReference type="ChEBI" id="CHEBI:30616"/>
        <dbReference type="ChEBI" id="CHEBI:33019"/>
        <dbReference type="ChEBI" id="CHEBI:57844"/>
        <dbReference type="ChEBI" id="CHEBI:78442"/>
        <dbReference type="ChEBI" id="CHEBI:78530"/>
        <dbReference type="ChEBI" id="CHEBI:456215"/>
        <dbReference type="EC" id="6.1.1.10"/>
    </reaction>
</comment>
<gene>
    <name evidence="12" type="primary">metG</name>
    <name evidence="14" type="ORF">CRV12_01060</name>
</gene>
<keyword evidence="6 12" id="KW-0547">Nucleotide-binding</keyword>
<dbReference type="PANTHER" id="PTHR45765:SF1">
    <property type="entry name" value="METHIONINE--TRNA LIGASE, CYTOPLASMIC"/>
    <property type="match status" value="1"/>
</dbReference>
<evidence type="ECO:0000256" key="12">
    <source>
        <dbReference type="HAMAP-Rule" id="MF_00098"/>
    </source>
</evidence>
<dbReference type="FunFam" id="2.20.28.20:FF:000001">
    <property type="entry name" value="Methionine--tRNA ligase"/>
    <property type="match status" value="1"/>
</dbReference>
<dbReference type="GO" id="GO:0004825">
    <property type="term" value="F:methionine-tRNA ligase activity"/>
    <property type="evidence" value="ECO:0007669"/>
    <property type="project" value="UniProtKB-UniRule"/>
</dbReference>
<dbReference type="SUPFAM" id="SSF47323">
    <property type="entry name" value="Anticodon-binding domain of a subclass of class I aminoacyl-tRNA synthetases"/>
    <property type="match status" value="1"/>
</dbReference>
<comment type="function">
    <text evidence="1 12">Is required not only for elongation of protein synthesis but also for the initiation of all mRNA translation through initiator tRNA(fMet) aminoacylation.</text>
</comment>
<evidence type="ECO:0000259" key="13">
    <source>
        <dbReference type="Pfam" id="PF09334"/>
    </source>
</evidence>
<evidence type="ECO:0000256" key="5">
    <source>
        <dbReference type="ARBA" id="ARBA00022598"/>
    </source>
</evidence>
<dbReference type="Gene3D" id="3.40.50.620">
    <property type="entry name" value="HUPs"/>
    <property type="match status" value="1"/>
</dbReference>
<dbReference type="InterPro" id="IPR029038">
    <property type="entry name" value="MetRS_Zn"/>
</dbReference>
<dbReference type="InterPro" id="IPR001412">
    <property type="entry name" value="aa-tRNA-synth_I_CS"/>
</dbReference>
<dbReference type="EC" id="6.1.1.10" evidence="12"/>
<accession>A0A2P5T0Y9</accession>
<evidence type="ECO:0000256" key="10">
    <source>
        <dbReference type="ARBA" id="ARBA00023146"/>
    </source>
</evidence>
<dbReference type="Proteomes" id="UP000296153">
    <property type="component" value="Unassembled WGS sequence"/>
</dbReference>
<dbReference type="InterPro" id="IPR014758">
    <property type="entry name" value="Met-tRNA_synth"/>
</dbReference>
<comment type="subunit">
    <text evidence="12">Monomer.</text>
</comment>
<proteinExistence type="inferred from homology"/>
<feature type="binding site" evidence="12">
    <location>
        <position position="159"/>
    </location>
    <ligand>
        <name>Zn(2+)</name>
        <dbReference type="ChEBI" id="CHEBI:29105"/>
    </ligand>
</feature>
<evidence type="ECO:0000256" key="11">
    <source>
        <dbReference type="ARBA" id="ARBA00047364"/>
    </source>
</evidence>
<dbReference type="PROSITE" id="PS00178">
    <property type="entry name" value="AA_TRNA_LIGASE_I"/>
    <property type="match status" value="1"/>
</dbReference>
<evidence type="ECO:0000256" key="6">
    <source>
        <dbReference type="ARBA" id="ARBA00022741"/>
    </source>
</evidence>
<protein>
    <recommendedName>
        <fullName evidence="12">Methionine--tRNA ligase</fullName>
        <ecNumber evidence="12">6.1.1.10</ecNumber>
    </recommendedName>
    <alternativeName>
        <fullName evidence="12">Methionyl-tRNA synthetase</fullName>
        <shortName evidence="12">MetRS</shortName>
    </alternativeName>
</protein>
<keyword evidence="7 12" id="KW-0862">Zinc</keyword>
<reference evidence="14 15" key="1">
    <citation type="journal article" date="2018" name="Genome Biol. Evol.">
        <title>Cladogenesis and Genomic Streamlining in Extracellular Endosymbionts of Tropical Stink Bugs.</title>
        <authorList>
            <person name="Otero-Bravo A."/>
            <person name="Goffredi S."/>
            <person name="Sabree Z.L."/>
        </authorList>
    </citation>
    <scope>NUCLEOTIDE SEQUENCE [LARGE SCALE GENOMIC DNA]</scope>
    <source>
        <strain evidence="14 15">SoEE</strain>
    </source>
</reference>
<dbReference type="HAMAP" id="MF_00098">
    <property type="entry name" value="Met_tRNA_synth_type1"/>
    <property type="match status" value="1"/>
</dbReference>
<feature type="binding site" evidence="12">
    <location>
        <position position="149"/>
    </location>
    <ligand>
        <name>Zn(2+)</name>
        <dbReference type="ChEBI" id="CHEBI:29105"/>
    </ligand>
</feature>
<dbReference type="InterPro" id="IPR009080">
    <property type="entry name" value="tRNAsynth_Ia_anticodon-bd"/>
</dbReference>
<evidence type="ECO:0000256" key="9">
    <source>
        <dbReference type="ARBA" id="ARBA00022917"/>
    </source>
</evidence>
<keyword evidence="12" id="KW-0479">Metal-binding</keyword>
<feature type="short sequence motif" description="'HIGH' region" evidence="12">
    <location>
        <begin position="15"/>
        <end position="25"/>
    </location>
</feature>
<dbReference type="NCBIfam" id="NF001100">
    <property type="entry name" value="PRK00133.1"/>
    <property type="match status" value="1"/>
</dbReference>
<sequence length="550" mass="64065">MIQPIEKILVTCAFPYANGEIHLGHLLEHIQADIWVRYQKMIGNEVYFVCSDDAHGTPIMIKSQQIGMCPEKMIAEIKIQHEKDFADFNIKYDNYHSTHSDENKKMVNLIYKRLKKNCLIKNQIITQFFDNKKNIFLPDRFVKGICPKCKSPNQYGDNCEVCGATYNSTDLIDPKSILSDTIPELRNSEHLFFDLPSFTEILKKWIKSGVLQDQILNKVQEWFDIGLKSWDISRDAPYFGFKIPGYSDKYFYVWLDAPIGYMSAFENLCKKNNKINFEEFWNKNSKTKIYHFIGKDIIYFHSLFWPALLEGSSFRKPNKIFVHGYVMINGSKMSKSKGTLITAKTWLRNLDTDSLRYYYATKISSNIEDINLNLNDFINRINNDIVNKIVNIASRNASFITKYFNNKLANKIEDPELYKTFLDQSDEIGKHLLNCDFKFAMKKIIYMADIANSYIDKKAPWIIAKEKGASNDLHAICSMGINLFRILITCLKPIMPLLGDRVELFLKSKLNLIAIRIPLINHEINSYENLYVRIEQSKIENLLKESKENF</sequence>